<dbReference type="InterPro" id="IPR013229">
    <property type="entry name" value="PEGA"/>
</dbReference>
<dbReference type="Pfam" id="PF08308">
    <property type="entry name" value="PEGA"/>
    <property type="match status" value="1"/>
</dbReference>
<proteinExistence type="predicted"/>
<evidence type="ECO:0000313" key="2">
    <source>
        <dbReference type="EMBL" id="OGY15950.1"/>
    </source>
</evidence>
<sequence length="455" mass="49768">MSRRLILSLLSLLVISLGTFAAIKFAQGYRPSFGGPQALKGTGLLVANSFPSGAQVFLNGKLTTATDDTLNLPPGDYQVDIKKDGFHAWSKRLKLEPELVTQTNATLFPAVPTLRPLTFSGALNPLPSPDGQKIAYVVTASANPTQTGLWVLELTQSPSFLRKDPRQIARNNGLDFSIATLAWSPDSSQILVHLDKNNFLLDATRFNDNLELKDVTARLTLILSDWEERLAKKQLQQLLTLPLALPALLLESATNLYFSPDETKLLYTATKDINLPQGLLPPLPASSTQNQQRQLAPNATYVYDLKEDKNFLVSPPPPAELGNEAKTPPHKILLVDSLEIPPTTSPSALPAGRQAYTKLQDFPLLIDTLAALTAQYTPLPIQPLQWFPTSSHLIAIAEGKITVLEYDGLNQTTIFSGTFRPGFAYPAPNGSQMIILTNLNQDSDLPPNLYSIDLK</sequence>
<gene>
    <name evidence="2" type="ORF">A2784_00785</name>
</gene>
<evidence type="ECO:0000259" key="1">
    <source>
        <dbReference type="Pfam" id="PF08308"/>
    </source>
</evidence>
<dbReference type="Proteomes" id="UP000177324">
    <property type="component" value="Unassembled WGS sequence"/>
</dbReference>
<name>A0A1G1VKL6_9BACT</name>
<comment type="caution">
    <text evidence="2">The sequence shown here is derived from an EMBL/GenBank/DDBJ whole genome shotgun (WGS) entry which is preliminary data.</text>
</comment>
<dbReference type="InterPro" id="IPR011042">
    <property type="entry name" value="6-blade_b-propeller_TolB-like"/>
</dbReference>
<reference evidence="2 3" key="1">
    <citation type="journal article" date="2016" name="Nat. Commun.">
        <title>Thousands of microbial genomes shed light on interconnected biogeochemical processes in an aquifer system.</title>
        <authorList>
            <person name="Anantharaman K."/>
            <person name="Brown C.T."/>
            <person name="Hug L.A."/>
            <person name="Sharon I."/>
            <person name="Castelle C.J."/>
            <person name="Probst A.J."/>
            <person name="Thomas B.C."/>
            <person name="Singh A."/>
            <person name="Wilkins M.J."/>
            <person name="Karaoz U."/>
            <person name="Brodie E.L."/>
            <person name="Williams K.H."/>
            <person name="Hubbard S.S."/>
            <person name="Banfield J.F."/>
        </authorList>
    </citation>
    <scope>NUCLEOTIDE SEQUENCE [LARGE SCALE GENOMIC DNA]</scope>
</reference>
<dbReference type="EMBL" id="MHCH01000054">
    <property type="protein sequence ID" value="OGY15950.1"/>
    <property type="molecule type" value="Genomic_DNA"/>
</dbReference>
<dbReference type="SUPFAM" id="SSF82171">
    <property type="entry name" value="DPP6 N-terminal domain-like"/>
    <property type="match status" value="1"/>
</dbReference>
<evidence type="ECO:0000313" key="3">
    <source>
        <dbReference type="Proteomes" id="UP000177324"/>
    </source>
</evidence>
<dbReference type="AlphaFoldDB" id="A0A1G1VKL6"/>
<organism evidence="2 3">
    <name type="scientific">Candidatus Chisholmbacteria bacterium RIFCSPHIGHO2_01_FULL_48_12</name>
    <dbReference type="NCBI Taxonomy" id="1797589"/>
    <lineage>
        <taxon>Bacteria</taxon>
        <taxon>Candidatus Chisholmiibacteriota</taxon>
    </lineage>
</organism>
<dbReference type="Gene3D" id="2.120.10.30">
    <property type="entry name" value="TolB, C-terminal domain"/>
    <property type="match status" value="1"/>
</dbReference>
<accession>A0A1G1VKL6</accession>
<dbReference type="Pfam" id="PF07676">
    <property type="entry name" value="PD40"/>
    <property type="match status" value="1"/>
</dbReference>
<feature type="domain" description="PEGA" evidence="1">
    <location>
        <begin position="43"/>
        <end position="107"/>
    </location>
</feature>
<protein>
    <recommendedName>
        <fullName evidence="1">PEGA domain-containing protein</fullName>
    </recommendedName>
</protein>
<dbReference type="InterPro" id="IPR011659">
    <property type="entry name" value="WD40"/>
</dbReference>
<dbReference type="STRING" id="1797589.A2784_00785"/>